<dbReference type="Pfam" id="PF07963">
    <property type="entry name" value="N_methyl"/>
    <property type="match status" value="1"/>
</dbReference>
<proteinExistence type="predicted"/>
<keyword evidence="1" id="KW-1133">Transmembrane helix</keyword>
<sequence length="164" mass="18025">MCSDTGRPSSVMKRARTSGFTILEVLIAIAILATAAIAIGVGYVNVLNGYEVARRSTVSDPEMQFARMQLLSQPDVELARQGGEFDATDGRHVRWSAVIEPTETADLFTVTFEGEIAGTLLLKEQKTQQVFRVLRPTWSIATERATLRAASKDRILKILEGVNK</sequence>
<keyword evidence="3" id="KW-1185">Reference proteome</keyword>
<dbReference type="OrthoDB" id="196555at2"/>
<comment type="caution">
    <text evidence="2">The sequence shown here is derived from an EMBL/GenBank/DDBJ whole genome shotgun (WGS) entry which is preliminary data.</text>
</comment>
<reference evidence="2 3" key="1">
    <citation type="submission" date="2019-07" db="EMBL/GenBank/DDBJ databases">
        <title>Description of 53C-WASEF.</title>
        <authorList>
            <person name="Pitt A."/>
            <person name="Hahn M.W."/>
        </authorList>
    </citation>
    <scope>NUCLEOTIDE SEQUENCE [LARGE SCALE GENOMIC DNA]</scope>
    <source>
        <strain evidence="2 3">53C-WASEF</strain>
    </source>
</reference>
<dbReference type="Proteomes" id="UP000315648">
    <property type="component" value="Unassembled WGS sequence"/>
</dbReference>
<protein>
    <submittedName>
        <fullName evidence="2">Prepilin-type N-terminal cleavage/methylation domain-containing protein</fullName>
    </submittedName>
</protein>
<dbReference type="InterPro" id="IPR012902">
    <property type="entry name" value="N_methyl_site"/>
</dbReference>
<evidence type="ECO:0000313" key="2">
    <source>
        <dbReference type="EMBL" id="TSJ76870.1"/>
    </source>
</evidence>
<dbReference type="EMBL" id="VMBG01000002">
    <property type="protein sequence ID" value="TSJ76870.1"/>
    <property type="molecule type" value="Genomic_DNA"/>
</dbReference>
<name>A0A556QJP2_9BACT</name>
<gene>
    <name evidence="2" type="ORF">FPL22_12185</name>
</gene>
<keyword evidence="1" id="KW-0812">Transmembrane</keyword>
<dbReference type="AlphaFoldDB" id="A0A556QJP2"/>
<feature type="transmembrane region" description="Helical" evidence="1">
    <location>
        <begin position="21"/>
        <end position="44"/>
    </location>
</feature>
<evidence type="ECO:0000313" key="3">
    <source>
        <dbReference type="Proteomes" id="UP000315648"/>
    </source>
</evidence>
<organism evidence="2 3">
    <name type="scientific">Rariglobus hedericola</name>
    <dbReference type="NCBI Taxonomy" id="2597822"/>
    <lineage>
        <taxon>Bacteria</taxon>
        <taxon>Pseudomonadati</taxon>
        <taxon>Verrucomicrobiota</taxon>
        <taxon>Opitutia</taxon>
        <taxon>Opitutales</taxon>
        <taxon>Opitutaceae</taxon>
        <taxon>Rariglobus</taxon>
    </lineage>
</organism>
<dbReference type="NCBIfam" id="TIGR02532">
    <property type="entry name" value="IV_pilin_GFxxxE"/>
    <property type="match status" value="1"/>
</dbReference>
<keyword evidence="1" id="KW-0472">Membrane</keyword>
<accession>A0A556QJP2</accession>
<evidence type="ECO:0000256" key="1">
    <source>
        <dbReference type="SAM" id="Phobius"/>
    </source>
</evidence>